<dbReference type="PATRIC" id="fig|1610491.3.peg.259"/>
<organism evidence="6 7">
    <name type="scientific">Lampropedia cohaerens</name>
    <dbReference type="NCBI Taxonomy" id="1610491"/>
    <lineage>
        <taxon>Bacteria</taxon>
        <taxon>Pseudomonadati</taxon>
        <taxon>Pseudomonadota</taxon>
        <taxon>Betaproteobacteria</taxon>
        <taxon>Burkholderiales</taxon>
        <taxon>Comamonadaceae</taxon>
        <taxon>Lampropedia</taxon>
    </lineage>
</organism>
<evidence type="ECO:0000259" key="5">
    <source>
        <dbReference type="PROSITE" id="PS50931"/>
    </source>
</evidence>
<evidence type="ECO:0000256" key="4">
    <source>
        <dbReference type="ARBA" id="ARBA00023163"/>
    </source>
</evidence>
<name>A0A0U1Q2U4_9BURK</name>
<keyword evidence="2" id="KW-0805">Transcription regulation</keyword>
<dbReference type="SUPFAM" id="SSF53850">
    <property type="entry name" value="Periplasmic binding protein-like II"/>
    <property type="match status" value="1"/>
</dbReference>
<keyword evidence="4" id="KW-0804">Transcription</keyword>
<keyword evidence="7" id="KW-1185">Reference proteome</keyword>
<dbReference type="InterPro" id="IPR005119">
    <property type="entry name" value="LysR_subst-bd"/>
</dbReference>
<dbReference type="AlphaFoldDB" id="A0A0U1Q2U4"/>
<evidence type="ECO:0000313" key="7">
    <source>
        <dbReference type="Proteomes" id="UP000050580"/>
    </source>
</evidence>
<comment type="caution">
    <text evidence="6">The sequence shown here is derived from an EMBL/GenBank/DDBJ whole genome shotgun (WGS) entry which is preliminary data.</text>
</comment>
<keyword evidence="3" id="KW-0238">DNA-binding</keyword>
<dbReference type="PANTHER" id="PTHR30126:SF98">
    <property type="entry name" value="HTH-TYPE TRANSCRIPTIONAL ACTIVATOR BAUR"/>
    <property type="match status" value="1"/>
</dbReference>
<dbReference type="InterPro" id="IPR036388">
    <property type="entry name" value="WH-like_DNA-bd_sf"/>
</dbReference>
<dbReference type="Gene3D" id="3.40.190.10">
    <property type="entry name" value="Periplasmic binding protein-like II"/>
    <property type="match status" value="1"/>
</dbReference>
<dbReference type="PANTHER" id="PTHR30126">
    <property type="entry name" value="HTH-TYPE TRANSCRIPTIONAL REGULATOR"/>
    <property type="match status" value="1"/>
</dbReference>
<dbReference type="GO" id="GO:0000976">
    <property type="term" value="F:transcription cis-regulatory region binding"/>
    <property type="evidence" value="ECO:0007669"/>
    <property type="project" value="TreeGrafter"/>
</dbReference>
<dbReference type="InterPro" id="IPR036390">
    <property type="entry name" value="WH_DNA-bd_sf"/>
</dbReference>
<evidence type="ECO:0000256" key="3">
    <source>
        <dbReference type="ARBA" id="ARBA00023125"/>
    </source>
</evidence>
<accession>A0A0U1Q2U4</accession>
<reference evidence="6 7" key="1">
    <citation type="submission" date="2015-05" db="EMBL/GenBank/DDBJ databases">
        <title>Draft genome sequence of Lampropedia sp. CT6, isolated from the microbial mat of a hot water spring, located at Manikaran, India.</title>
        <authorList>
            <person name="Tripathi C."/>
            <person name="Rani P."/>
            <person name="Mahato N.K."/>
            <person name="Lal R."/>
        </authorList>
    </citation>
    <scope>NUCLEOTIDE SEQUENCE [LARGE SCALE GENOMIC DNA]</scope>
    <source>
        <strain evidence="6 7">CT6</strain>
    </source>
</reference>
<evidence type="ECO:0000313" key="6">
    <source>
        <dbReference type="EMBL" id="KKW69064.1"/>
    </source>
</evidence>
<dbReference type="Pfam" id="PF00126">
    <property type="entry name" value="HTH_1"/>
    <property type="match status" value="1"/>
</dbReference>
<dbReference type="Gene3D" id="1.10.10.10">
    <property type="entry name" value="Winged helix-like DNA-binding domain superfamily/Winged helix DNA-binding domain"/>
    <property type="match status" value="1"/>
</dbReference>
<evidence type="ECO:0000256" key="1">
    <source>
        <dbReference type="ARBA" id="ARBA00009437"/>
    </source>
</evidence>
<evidence type="ECO:0000256" key="2">
    <source>
        <dbReference type="ARBA" id="ARBA00023015"/>
    </source>
</evidence>
<dbReference type="SUPFAM" id="SSF46785">
    <property type="entry name" value="Winged helix' DNA-binding domain"/>
    <property type="match status" value="1"/>
</dbReference>
<dbReference type="STRING" id="1610491.AAV94_01255"/>
<dbReference type="Pfam" id="PF03466">
    <property type="entry name" value="LysR_substrate"/>
    <property type="match status" value="1"/>
</dbReference>
<dbReference type="CDD" id="cd05466">
    <property type="entry name" value="PBP2_LTTR_substrate"/>
    <property type="match status" value="1"/>
</dbReference>
<sequence>MTKHFLTERNLKSLRIFCAAAEAGGFSAAERTLALSKASISRHIRDVEEVLGVKLCERGPGGFRLTVSGIAALKQAQIALDALSRIKLEVDEVKGLLSGVIRIGMTEHIINKQYDLPGILRQYAQLAPDVTTDVRVMTFAQINHALRERTIDIAIRGRYEQDHLFHFFPLFEERQRLFVLEGINPQGLPLIYRPHPFVYELLATGHHPKGPSASGLEAVACLIASGCYVGILPETYAAEVWDYGRLVPVQTQDCYVNIVSAIIEKNRPPSAAVELFLQLLQQHSCLTPSSSKR</sequence>
<comment type="similarity">
    <text evidence="1">Belongs to the LysR transcriptional regulatory family.</text>
</comment>
<protein>
    <recommendedName>
        <fullName evidence="5">HTH lysR-type domain-containing protein</fullName>
    </recommendedName>
</protein>
<proteinExistence type="inferred from homology"/>
<dbReference type="EMBL" id="LBNQ01000009">
    <property type="protein sequence ID" value="KKW69064.1"/>
    <property type="molecule type" value="Genomic_DNA"/>
</dbReference>
<dbReference type="InterPro" id="IPR000847">
    <property type="entry name" value="LysR_HTH_N"/>
</dbReference>
<dbReference type="PROSITE" id="PS50931">
    <property type="entry name" value="HTH_LYSR"/>
    <property type="match status" value="1"/>
</dbReference>
<dbReference type="Proteomes" id="UP000050580">
    <property type="component" value="Unassembled WGS sequence"/>
</dbReference>
<dbReference type="OrthoDB" id="8587655at2"/>
<gene>
    <name evidence="6" type="ORF">AAV94_01255</name>
</gene>
<feature type="domain" description="HTH lysR-type" evidence="5">
    <location>
        <begin position="9"/>
        <end position="66"/>
    </location>
</feature>
<dbReference type="GO" id="GO:0003700">
    <property type="term" value="F:DNA-binding transcription factor activity"/>
    <property type="evidence" value="ECO:0007669"/>
    <property type="project" value="InterPro"/>
</dbReference>